<evidence type="ECO:0000256" key="12">
    <source>
        <dbReference type="ARBA" id="ARBA00023180"/>
    </source>
</evidence>
<dbReference type="Proteomes" id="UP000054549">
    <property type="component" value="Unassembled WGS sequence"/>
</dbReference>
<sequence length="679" mass="75098">MANISTDSSDSTVISLPGDGVSTLTYQLDPQVLVYRLDIAIAAFLCFIVLLRLPRGIGRFWRAYEWSDGHFLGYTRVRERVRRKGSTRLDREPSSKSRSGHHHSVEQKIPGGYVPESNESHTLNNHAGFSAQRLDKNGNVVQPSYPPHIVSCPALLRPLANFLHLSFIPPYSNLQLVIMMAYFVALFYTYAYQSNIFTDGTHAAWIAASQLPFVFAFAAKNNVLAWLLGLGYQHLNYLHRFAGRLVVIAANIHAIDYFYKWSLEGTLWTSLSKPSNVWGMIMLACFDIIFLSSLSIWRTKAYSFFMTTHFLCYVIIVPALYFHYPDTLPFIIGLSVPYCLDYLFRLLKTRVETAIIRPLPGLGATRIEIPSINSGWRAGQYVRIRVLSGRLGWFRWTESHPFTIASAPVMSKKQGITVGDRGLVLICKKTGTWTDRLLNMARRRNFAEMEAGGRGAVKVLIEGPYGGPGHAIFASYSSVVMVVGGSGITFGLSVIQDLVQKDLQAQSRVKAMHLIWMIQGPDAITPLLPLFTALVSSCPTLSISIYYTRAQAQGLPNRSNSTKSDKKRRPGAESSSASPPSLPVIPRGMPITLLAGRPCQAELVRAVEGAVAHAVSIGSGACDKNGRIQEDERGINGVLVGICGPEGLRKDVNRAVNSIDSARKQQVCGIEVFEETFGF</sequence>
<dbReference type="GO" id="GO:0005886">
    <property type="term" value="C:plasma membrane"/>
    <property type="evidence" value="ECO:0007669"/>
    <property type="project" value="UniProtKB-SubCell"/>
</dbReference>
<comment type="subcellular location">
    <subcellularLocation>
        <location evidence="1">Cell membrane</location>
        <topology evidence="1">Multi-pass membrane protein</topology>
    </subcellularLocation>
</comment>
<dbReference type="PANTHER" id="PTHR32361">
    <property type="entry name" value="FERRIC/CUPRIC REDUCTASE TRANSMEMBRANE COMPONENT"/>
    <property type="match status" value="1"/>
</dbReference>
<evidence type="ECO:0000259" key="16">
    <source>
        <dbReference type="PROSITE" id="PS51384"/>
    </source>
</evidence>
<dbReference type="InParanoid" id="A0A0C2TAS2"/>
<dbReference type="HOGENOM" id="CLU_017408_1_0_1"/>
<dbReference type="InterPro" id="IPR039261">
    <property type="entry name" value="FNR_nucleotide-bd"/>
</dbReference>
<evidence type="ECO:0000256" key="6">
    <source>
        <dbReference type="ARBA" id="ARBA00022692"/>
    </source>
</evidence>
<gene>
    <name evidence="17" type="ORF">M378DRAFT_127305</name>
</gene>
<evidence type="ECO:0000256" key="3">
    <source>
        <dbReference type="ARBA" id="ARBA00012668"/>
    </source>
</evidence>
<dbReference type="SUPFAM" id="SSF63380">
    <property type="entry name" value="Riboflavin synthase domain-like"/>
    <property type="match status" value="1"/>
</dbReference>
<comment type="catalytic activity">
    <reaction evidence="13">
        <text>2 a Fe(II)-siderophore + NADP(+) + H(+) = 2 a Fe(III)-siderophore + NADPH</text>
        <dbReference type="Rhea" id="RHEA:28795"/>
        <dbReference type="Rhea" id="RHEA-COMP:11342"/>
        <dbReference type="Rhea" id="RHEA-COMP:11344"/>
        <dbReference type="ChEBI" id="CHEBI:15378"/>
        <dbReference type="ChEBI" id="CHEBI:29033"/>
        <dbReference type="ChEBI" id="CHEBI:29034"/>
        <dbReference type="ChEBI" id="CHEBI:57783"/>
        <dbReference type="ChEBI" id="CHEBI:58349"/>
        <dbReference type="EC" id="1.16.1.9"/>
    </reaction>
</comment>
<evidence type="ECO:0000256" key="11">
    <source>
        <dbReference type="ARBA" id="ARBA00023136"/>
    </source>
</evidence>
<comment type="similarity">
    <text evidence="2">Belongs to the ferric reductase (FRE) family.</text>
</comment>
<feature type="transmembrane region" description="Helical" evidence="15">
    <location>
        <begin position="33"/>
        <end position="53"/>
    </location>
</feature>
<evidence type="ECO:0000256" key="15">
    <source>
        <dbReference type="SAM" id="Phobius"/>
    </source>
</evidence>
<keyword evidence="18" id="KW-1185">Reference proteome</keyword>
<keyword evidence="8 15" id="KW-1133">Transmembrane helix</keyword>
<protein>
    <recommendedName>
        <fullName evidence="3">ferric-chelate reductase (NADPH)</fullName>
        <ecNumber evidence="3">1.16.1.9</ecNumber>
    </recommendedName>
</protein>
<evidence type="ECO:0000256" key="14">
    <source>
        <dbReference type="SAM" id="MobiDB-lite"/>
    </source>
</evidence>
<organism evidence="17 18">
    <name type="scientific">Amanita muscaria (strain Koide BX008)</name>
    <dbReference type="NCBI Taxonomy" id="946122"/>
    <lineage>
        <taxon>Eukaryota</taxon>
        <taxon>Fungi</taxon>
        <taxon>Dikarya</taxon>
        <taxon>Basidiomycota</taxon>
        <taxon>Agaricomycotina</taxon>
        <taxon>Agaricomycetes</taxon>
        <taxon>Agaricomycetidae</taxon>
        <taxon>Agaricales</taxon>
        <taxon>Pluteineae</taxon>
        <taxon>Amanitaceae</taxon>
        <taxon>Amanita</taxon>
    </lineage>
</organism>
<feature type="transmembrane region" description="Helical" evidence="15">
    <location>
        <begin position="174"/>
        <end position="191"/>
    </location>
</feature>
<keyword evidence="11 15" id="KW-0472">Membrane</keyword>
<dbReference type="SFLD" id="SFLDG01168">
    <property type="entry name" value="Ferric_reductase_subgroup_(FRE"/>
    <property type="match status" value="1"/>
</dbReference>
<proteinExistence type="inferred from homology"/>
<keyword evidence="6 15" id="KW-0812">Transmembrane</keyword>
<dbReference type="PANTHER" id="PTHR32361:SF9">
    <property type="entry name" value="FERRIC REDUCTASE TRANSMEMBRANE COMPONENT 3-RELATED"/>
    <property type="match status" value="1"/>
</dbReference>
<dbReference type="SUPFAM" id="SSF52343">
    <property type="entry name" value="Ferredoxin reductase-like, C-terminal NADP-linked domain"/>
    <property type="match status" value="1"/>
</dbReference>
<dbReference type="InterPro" id="IPR017927">
    <property type="entry name" value="FAD-bd_FR_type"/>
</dbReference>
<evidence type="ECO:0000313" key="17">
    <source>
        <dbReference type="EMBL" id="KIL63819.1"/>
    </source>
</evidence>
<dbReference type="EC" id="1.16.1.9" evidence="3"/>
<keyword evidence="7" id="KW-0249">Electron transport</keyword>
<dbReference type="SFLD" id="SFLDS00052">
    <property type="entry name" value="Ferric_Reductase_Domain"/>
    <property type="match status" value="1"/>
</dbReference>
<dbReference type="Pfam" id="PF01794">
    <property type="entry name" value="Ferric_reduct"/>
    <property type="match status" value="1"/>
</dbReference>
<accession>A0A0C2TAS2</accession>
<keyword evidence="10" id="KW-0406">Ion transport</keyword>
<keyword evidence="12" id="KW-0325">Glycoprotein</keyword>
<dbReference type="Gene3D" id="3.40.50.80">
    <property type="entry name" value="Nucleotide-binding domain of ferredoxin-NADP reductase (FNR) module"/>
    <property type="match status" value="1"/>
</dbReference>
<dbReference type="AlphaFoldDB" id="A0A0C2TAS2"/>
<keyword evidence="4" id="KW-0813">Transport</keyword>
<dbReference type="CDD" id="cd06186">
    <property type="entry name" value="NOX_Duox_like_FAD_NADP"/>
    <property type="match status" value="1"/>
</dbReference>
<keyword evidence="9" id="KW-0560">Oxidoreductase</keyword>
<dbReference type="InterPro" id="IPR017938">
    <property type="entry name" value="Riboflavin_synthase-like_b-brl"/>
</dbReference>
<feature type="transmembrane region" description="Helical" evidence="15">
    <location>
        <begin position="328"/>
        <end position="347"/>
    </location>
</feature>
<evidence type="ECO:0000256" key="9">
    <source>
        <dbReference type="ARBA" id="ARBA00023002"/>
    </source>
</evidence>
<evidence type="ECO:0000256" key="8">
    <source>
        <dbReference type="ARBA" id="ARBA00022989"/>
    </source>
</evidence>
<evidence type="ECO:0000256" key="7">
    <source>
        <dbReference type="ARBA" id="ARBA00022982"/>
    </source>
</evidence>
<feature type="region of interest" description="Disordered" evidence="14">
    <location>
        <begin position="82"/>
        <end position="111"/>
    </location>
</feature>
<feature type="region of interest" description="Disordered" evidence="14">
    <location>
        <begin position="555"/>
        <end position="584"/>
    </location>
</feature>
<dbReference type="InterPro" id="IPR013130">
    <property type="entry name" value="Fe3_Rdtase_TM_dom"/>
</dbReference>
<dbReference type="Pfam" id="PF08022">
    <property type="entry name" value="FAD_binding_8"/>
    <property type="match status" value="1"/>
</dbReference>
<dbReference type="InterPro" id="IPR051410">
    <property type="entry name" value="Ferric/Cupric_Reductase"/>
</dbReference>
<dbReference type="EMBL" id="KN818255">
    <property type="protein sequence ID" value="KIL63819.1"/>
    <property type="molecule type" value="Genomic_DNA"/>
</dbReference>
<name>A0A0C2TAS2_AMAMK</name>
<evidence type="ECO:0000256" key="10">
    <source>
        <dbReference type="ARBA" id="ARBA00023065"/>
    </source>
</evidence>
<feature type="transmembrane region" description="Helical" evidence="15">
    <location>
        <begin position="241"/>
        <end position="259"/>
    </location>
</feature>
<dbReference type="GO" id="GO:0015677">
    <property type="term" value="P:copper ion import"/>
    <property type="evidence" value="ECO:0007669"/>
    <property type="project" value="TreeGrafter"/>
</dbReference>
<reference evidence="17 18" key="1">
    <citation type="submission" date="2014-04" db="EMBL/GenBank/DDBJ databases">
        <title>Evolutionary Origins and Diversification of the Mycorrhizal Mutualists.</title>
        <authorList>
            <consortium name="DOE Joint Genome Institute"/>
            <consortium name="Mycorrhizal Genomics Consortium"/>
            <person name="Kohler A."/>
            <person name="Kuo A."/>
            <person name="Nagy L.G."/>
            <person name="Floudas D."/>
            <person name="Copeland A."/>
            <person name="Barry K.W."/>
            <person name="Cichocki N."/>
            <person name="Veneault-Fourrey C."/>
            <person name="LaButti K."/>
            <person name="Lindquist E.A."/>
            <person name="Lipzen A."/>
            <person name="Lundell T."/>
            <person name="Morin E."/>
            <person name="Murat C."/>
            <person name="Riley R."/>
            <person name="Ohm R."/>
            <person name="Sun H."/>
            <person name="Tunlid A."/>
            <person name="Henrissat B."/>
            <person name="Grigoriev I.V."/>
            <person name="Hibbett D.S."/>
            <person name="Martin F."/>
        </authorList>
    </citation>
    <scope>NUCLEOTIDE SEQUENCE [LARGE SCALE GENOMIC DNA]</scope>
    <source>
        <strain evidence="17 18">Koide BX008</strain>
    </source>
</reference>
<evidence type="ECO:0000256" key="4">
    <source>
        <dbReference type="ARBA" id="ARBA00022448"/>
    </source>
</evidence>
<evidence type="ECO:0000256" key="2">
    <source>
        <dbReference type="ARBA" id="ARBA00006278"/>
    </source>
</evidence>
<feature type="transmembrane region" description="Helical" evidence="15">
    <location>
        <begin position="203"/>
        <end position="229"/>
    </location>
</feature>
<evidence type="ECO:0000313" key="18">
    <source>
        <dbReference type="Proteomes" id="UP000054549"/>
    </source>
</evidence>
<dbReference type="OrthoDB" id="17725at2759"/>
<keyword evidence="5" id="KW-1003">Cell membrane</keyword>
<feature type="transmembrane region" description="Helical" evidence="15">
    <location>
        <begin position="279"/>
        <end position="297"/>
    </location>
</feature>
<dbReference type="GO" id="GO:0052851">
    <property type="term" value="F:ferric-chelate reductase (NADPH) activity"/>
    <property type="evidence" value="ECO:0007669"/>
    <property type="project" value="UniProtKB-EC"/>
</dbReference>
<feature type="domain" description="FAD-binding FR-type" evidence="16">
    <location>
        <begin position="339"/>
        <end position="471"/>
    </location>
</feature>
<dbReference type="PROSITE" id="PS51384">
    <property type="entry name" value="FAD_FR"/>
    <property type="match status" value="1"/>
</dbReference>
<dbReference type="STRING" id="946122.A0A0C2TAS2"/>
<evidence type="ECO:0000256" key="1">
    <source>
        <dbReference type="ARBA" id="ARBA00004651"/>
    </source>
</evidence>
<dbReference type="FunCoup" id="A0A0C2TAS2">
    <property type="interactions" value="196"/>
</dbReference>
<dbReference type="InterPro" id="IPR013112">
    <property type="entry name" value="FAD-bd_8"/>
</dbReference>
<dbReference type="Pfam" id="PF08030">
    <property type="entry name" value="NAD_binding_6"/>
    <property type="match status" value="1"/>
</dbReference>
<dbReference type="InterPro" id="IPR013121">
    <property type="entry name" value="Fe_red_NAD-bd_6"/>
</dbReference>
<dbReference type="GO" id="GO:0006826">
    <property type="term" value="P:iron ion transport"/>
    <property type="evidence" value="ECO:0007669"/>
    <property type="project" value="UniProtKB-ARBA"/>
</dbReference>
<evidence type="ECO:0000256" key="5">
    <source>
        <dbReference type="ARBA" id="ARBA00022475"/>
    </source>
</evidence>
<dbReference type="GO" id="GO:0006879">
    <property type="term" value="P:intracellular iron ion homeostasis"/>
    <property type="evidence" value="ECO:0007669"/>
    <property type="project" value="TreeGrafter"/>
</dbReference>
<evidence type="ECO:0000256" key="13">
    <source>
        <dbReference type="ARBA" id="ARBA00048483"/>
    </source>
</evidence>
<feature type="transmembrane region" description="Helical" evidence="15">
    <location>
        <begin position="304"/>
        <end position="322"/>
    </location>
</feature>